<protein>
    <submittedName>
        <fullName evidence="14">Oligopeptide/dipeptide ABC transporter ATPase</fullName>
    </submittedName>
</protein>
<keyword evidence="8" id="KW-0571">Peptide transport</keyword>
<dbReference type="GO" id="GO:0005886">
    <property type="term" value="C:plasma membrane"/>
    <property type="evidence" value="ECO:0007669"/>
    <property type="project" value="UniProtKB-SubCell"/>
</dbReference>
<evidence type="ECO:0000256" key="6">
    <source>
        <dbReference type="ARBA" id="ARBA00022741"/>
    </source>
</evidence>
<evidence type="ECO:0000256" key="10">
    <source>
        <dbReference type="ARBA" id="ARBA00022967"/>
    </source>
</evidence>
<dbReference type="PANTHER" id="PTHR43297">
    <property type="entry name" value="OLIGOPEPTIDE TRANSPORT ATP-BINDING PROTEIN APPD"/>
    <property type="match status" value="1"/>
</dbReference>
<evidence type="ECO:0000256" key="3">
    <source>
        <dbReference type="ARBA" id="ARBA00022448"/>
    </source>
</evidence>
<comment type="subcellular location">
    <subcellularLocation>
        <location evidence="1">Cell inner membrane</location>
        <topology evidence="1">Peripheral membrane protein</topology>
    </subcellularLocation>
</comment>
<evidence type="ECO:0000313" key="15">
    <source>
        <dbReference type="Proteomes" id="UP000011971"/>
    </source>
</evidence>
<dbReference type="STRING" id="94625.A7J42_21125"/>
<dbReference type="CDD" id="cd03257">
    <property type="entry name" value="ABC_NikE_OppD_transporters"/>
    <property type="match status" value="1"/>
</dbReference>
<evidence type="ECO:0000256" key="7">
    <source>
        <dbReference type="ARBA" id="ARBA00022840"/>
    </source>
</evidence>
<comment type="caution">
    <text evidence="14">The sequence shown here is derived from an EMBL/GenBank/DDBJ whole genome shotgun (WGS) entry which is preliminary data.</text>
</comment>
<name>M5JMC4_9HYPH</name>
<keyword evidence="9" id="KW-0653">Protein transport</keyword>
<evidence type="ECO:0000256" key="1">
    <source>
        <dbReference type="ARBA" id="ARBA00004417"/>
    </source>
</evidence>
<evidence type="ECO:0000313" key="14">
    <source>
        <dbReference type="EMBL" id="ELT48007.1"/>
    </source>
</evidence>
<gene>
    <name evidence="14" type="ORF">D584_16656</name>
</gene>
<proteinExistence type="inferred from homology"/>
<dbReference type="GO" id="GO:0005524">
    <property type="term" value="F:ATP binding"/>
    <property type="evidence" value="ECO:0007669"/>
    <property type="project" value="UniProtKB-KW"/>
</dbReference>
<dbReference type="InterPro" id="IPR003593">
    <property type="entry name" value="AAA+_ATPase"/>
</dbReference>
<keyword evidence="4" id="KW-1003">Cell membrane</keyword>
<keyword evidence="3" id="KW-0813">Transport</keyword>
<evidence type="ECO:0000256" key="2">
    <source>
        <dbReference type="ARBA" id="ARBA00005417"/>
    </source>
</evidence>
<evidence type="ECO:0000256" key="5">
    <source>
        <dbReference type="ARBA" id="ARBA00022519"/>
    </source>
</evidence>
<dbReference type="GO" id="GO:0016887">
    <property type="term" value="F:ATP hydrolysis activity"/>
    <property type="evidence" value="ECO:0007669"/>
    <property type="project" value="InterPro"/>
</dbReference>
<evidence type="ECO:0000256" key="8">
    <source>
        <dbReference type="ARBA" id="ARBA00022856"/>
    </source>
</evidence>
<keyword evidence="11" id="KW-0472">Membrane</keyword>
<dbReference type="PROSITE" id="PS00211">
    <property type="entry name" value="ABC_TRANSPORTER_1"/>
    <property type="match status" value="1"/>
</dbReference>
<evidence type="ECO:0000256" key="11">
    <source>
        <dbReference type="ARBA" id="ARBA00023136"/>
    </source>
</evidence>
<dbReference type="EMBL" id="AOGE01000042">
    <property type="protein sequence ID" value="ELT48007.1"/>
    <property type="molecule type" value="Genomic_DNA"/>
</dbReference>
<evidence type="ECO:0000256" key="4">
    <source>
        <dbReference type="ARBA" id="ARBA00022475"/>
    </source>
</evidence>
<comment type="function">
    <text evidence="12">Probably part of an ABC transporter complex that could be involved in peptide import. Probably responsible for energy coupling to the transport system.</text>
</comment>
<dbReference type="AlphaFoldDB" id="M5JMC4"/>
<dbReference type="GO" id="GO:0015833">
    <property type="term" value="P:peptide transport"/>
    <property type="evidence" value="ECO:0007669"/>
    <property type="project" value="UniProtKB-KW"/>
</dbReference>
<comment type="similarity">
    <text evidence="2">Belongs to the ABC transporter superfamily.</text>
</comment>
<dbReference type="Gene3D" id="3.40.50.300">
    <property type="entry name" value="P-loop containing nucleotide triphosphate hydrolases"/>
    <property type="match status" value="1"/>
</dbReference>
<dbReference type="InterPro" id="IPR027417">
    <property type="entry name" value="P-loop_NTPase"/>
</dbReference>
<keyword evidence="10" id="KW-1278">Translocase</keyword>
<evidence type="ECO:0000256" key="9">
    <source>
        <dbReference type="ARBA" id="ARBA00022927"/>
    </source>
</evidence>
<dbReference type="InterPro" id="IPR050388">
    <property type="entry name" value="ABC_Ni/Peptide_Import"/>
</dbReference>
<reference evidence="14 15" key="1">
    <citation type="journal article" date="2013" name="Gut Pathog.">
        <title>Draft genome of Ochrobactrum intermedium strain M86 isolated from non-ulcer dyspeptic individual from India.</title>
        <authorList>
            <person name="Kulkarni G."/>
            <person name="Dhotre D."/>
            <person name="Dharne M."/>
            <person name="Shetty S."/>
            <person name="Chowdhury S."/>
            <person name="Misra V."/>
            <person name="Misra S."/>
            <person name="Patole M."/>
            <person name="Shouche Y."/>
        </authorList>
    </citation>
    <scope>NUCLEOTIDE SEQUENCE [LARGE SCALE GENOMIC DNA]</scope>
    <source>
        <strain evidence="14 15">M86</strain>
    </source>
</reference>
<dbReference type="SUPFAM" id="SSF52540">
    <property type="entry name" value="P-loop containing nucleoside triphosphate hydrolases"/>
    <property type="match status" value="1"/>
</dbReference>
<organism evidence="14 15">
    <name type="scientific">Brucella intermedia M86</name>
    <dbReference type="NCBI Taxonomy" id="1234597"/>
    <lineage>
        <taxon>Bacteria</taxon>
        <taxon>Pseudomonadati</taxon>
        <taxon>Pseudomonadota</taxon>
        <taxon>Alphaproteobacteria</taxon>
        <taxon>Hyphomicrobiales</taxon>
        <taxon>Brucellaceae</taxon>
        <taxon>Brucella/Ochrobactrum group</taxon>
        <taxon>Brucella</taxon>
    </lineage>
</organism>
<dbReference type="PATRIC" id="fig|1234597.4.peg.3433"/>
<dbReference type="InterPro" id="IPR017871">
    <property type="entry name" value="ABC_transporter-like_CS"/>
</dbReference>
<dbReference type="SMART" id="SM00382">
    <property type="entry name" value="AAA"/>
    <property type="match status" value="1"/>
</dbReference>
<keyword evidence="6" id="KW-0547">Nucleotide-binding</keyword>
<dbReference type="PROSITE" id="PS50893">
    <property type="entry name" value="ABC_TRANSPORTER_2"/>
    <property type="match status" value="1"/>
</dbReference>
<dbReference type="GO" id="GO:0015031">
    <property type="term" value="P:protein transport"/>
    <property type="evidence" value="ECO:0007669"/>
    <property type="project" value="UniProtKB-KW"/>
</dbReference>
<evidence type="ECO:0000259" key="13">
    <source>
        <dbReference type="PROSITE" id="PS50893"/>
    </source>
</evidence>
<dbReference type="GO" id="GO:0055085">
    <property type="term" value="P:transmembrane transport"/>
    <property type="evidence" value="ECO:0007669"/>
    <property type="project" value="UniProtKB-ARBA"/>
</dbReference>
<keyword evidence="5" id="KW-0997">Cell inner membrane</keyword>
<evidence type="ECO:0000256" key="12">
    <source>
        <dbReference type="ARBA" id="ARBA00025070"/>
    </source>
</evidence>
<dbReference type="InterPro" id="IPR003439">
    <property type="entry name" value="ABC_transporter-like_ATP-bd"/>
</dbReference>
<dbReference type="Pfam" id="PF00005">
    <property type="entry name" value="ABC_tran"/>
    <property type="match status" value="1"/>
</dbReference>
<accession>M5JMC4</accession>
<feature type="domain" description="ABC transporter" evidence="13">
    <location>
        <begin position="6"/>
        <end position="255"/>
    </location>
</feature>
<dbReference type="FunFam" id="3.40.50.300:FF:000016">
    <property type="entry name" value="Oligopeptide ABC transporter ATP-binding component"/>
    <property type="match status" value="1"/>
</dbReference>
<dbReference type="Proteomes" id="UP000011971">
    <property type="component" value="Unassembled WGS sequence"/>
</dbReference>
<keyword evidence="7" id="KW-0067">ATP-binding</keyword>
<dbReference type="PANTHER" id="PTHR43297:SF2">
    <property type="entry name" value="DIPEPTIDE TRANSPORT ATP-BINDING PROTEIN DPPD"/>
    <property type="match status" value="1"/>
</dbReference>
<sequence>MTTPLLEMDNMSVELPIGLKLADIVSDITLTLNRGERLGVVGESGSGKSITALAAMGLLPDRMRVRGTLRFDGEDLAAMPEAELCKMRGRRMAMIFQEPMTALNPVKTIGAQIAEGRRLHMGESRADAEREARRLLDRVGLPAPRFNLDLYPHQLSGGQRQRVMIAMAIACEPDLLIADEPTTALDVTVQAQILDLMDELIDETGTALMLITHDLGVVSEMTDRIAVMYAGRIVETGRTEAVFNRMAHPYARGLFQLRHMVRRWCAATARGASALPLSPASCRTRWRARPIVPLLTAAPLCRRIAARRYRRSISSVRTTGSRIVPPVFIRETARCSHEQDDLAGARCGARIPAAPSVIFFKTGRVACPAWGECRDRSRAKPWHRG</sequence>